<organism evidence="1 2">
    <name type="scientific">Aspergillus melleus</name>
    <dbReference type="NCBI Taxonomy" id="138277"/>
    <lineage>
        <taxon>Eukaryota</taxon>
        <taxon>Fungi</taxon>
        <taxon>Dikarya</taxon>
        <taxon>Ascomycota</taxon>
        <taxon>Pezizomycotina</taxon>
        <taxon>Eurotiomycetes</taxon>
        <taxon>Eurotiomycetidae</taxon>
        <taxon>Eurotiales</taxon>
        <taxon>Aspergillaceae</taxon>
        <taxon>Aspergillus</taxon>
        <taxon>Aspergillus subgen. Circumdati</taxon>
    </lineage>
</organism>
<comment type="caution">
    <text evidence="1">The sequence shown here is derived from an EMBL/GenBank/DDBJ whole genome shotgun (WGS) entry which is preliminary data.</text>
</comment>
<sequence length="245" mass="27302">MPFGSLSVGATPIPQYAPPYSTKGNEYSDVTMLIVTYRSKADHVRPFVPDVLELEDEPLVTAMLLSHGMSTFGAYQEYVHAVEVTYKEEKFDYNLSVILENEAAVFCGREQLGYPKKIGPVSLSLQTGSRVIKGHAEYPAGQRVVQFNYSPLRRLKEVVFPAKRSLNLRVIPSAIPDQSPSVKEFIPFVVDFASEEAWEGAGSISFPEPSEFHPLHRVEVLRYESAILVRHGTCAIRPAAEVFPL</sequence>
<proteinExistence type="predicted"/>
<protein>
    <submittedName>
        <fullName evidence="1">Uncharacterized protein</fullName>
    </submittedName>
</protein>
<dbReference type="EMBL" id="JAOPJF010000013">
    <property type="protein sequence ID" value="KAK1147240.1"/>
    <property type="molecule type" value="Genomic_DNA"/>
</dbReference>
<evidence type="ECO:0000313" key="2">
    <source>
        <dbReference type="Proteomes" id="UP001177260"/>
    </source>
</evidence>
<name>A0ACC3BA44_9EURO</name>
<accession>A0ACC3BA44</accession>
<dbReference type="Proteomes" id="UP001177260">
    <property type="component" value="Unassembled WGS sequence"/>
</dbReference>
<keyword evidence="2" id="KW-1185">Reference proteome</keyword>
<reference evidence="1 2" key="1">
    <citation type="journal article" date="2023" name="ACS Omega">
        <title>Identification of the Neoaspergillic Acid Biosynthesis Gene Cluster by Establishing an In Vitro CRISPR-Ribonucleoprotein Genetic System in Aspergillus melleus.</title>
        <authorList>
            <person name="Yuan B."/>
            <person name="Grau M.F."/>
            <person name="Murata R.M."/>
            <person name="Torok T."/>
            <person name="Venkateswaran K."/>
            <person name="Stajich J.E."/>
            <person name="Wang C.C.C."/>
        </authorList>
    </citation>
    <scope>NUCLEOTIDE SEQUENCE [LARGE SCALE GENOMIC DNA]</scope>
    <source>
        <strain evidence="1 2">IMV 1140</strain>
    </source>
</reference>
<evidence type="ECO:0000313" key="1">
    <source>
        <dbReference type="EMBL" id="KAK1147240.1"/>
    </source>
</evidence>
<gene>
    <name evidence="1" type="ORF">N8T08_001979</name>
</gene>